<evidence type="ECO:0000313" key="3">
    <source>
        <dbReference type="Proteomes" id="UP001152798"/>
    </source>
</evidence>
<evidence type="ECO:0000313" key="2">
    <source>
        <dbReference type="EMBL" id="CAH1400560.1"/>
    </source>
</evidence>
<gene>
    <name evidence="2" type="ORF">NEZAVI_LOCUS9773</name>
</gene>
<evidence type="ECO:0000256" key="1">
    <source>
        <dbReference type="SAM" id="MobiDB-lite"/>
    </source>
</evidence>
<sequence>MRAARLIMLMTKNKSLIVSDSPGEGGNNGARTPQLHEEHNAPIPGSEADNSTMTGRIQRYSPRTGLTHRKGYRERSVSIWRLEEASRAFHREKGKKTRSLRLRSYDEIPASSLD</sequence>
<protein>
    <submittedName>
        <fullName evidence="2">Uncharacterized protein</fullName>
    </submittedName>
</protein>
<dbReference type="EMBL" id="OV725080">
    <property type="protein sequence ID" value="CAH1400560.1"/>
    <property type="molecule type" value="Genomic_DNA"/>
</dbReference>
<dbReference type="Proteomes" id="UP001152798">
    <property type="component" value="Chromosome 4"/>
</dbReference>
<name>A0A9P0HDW9_NEZVI</name>
<reference evidence="2" key="1">
    <citation type="submission" date="2022-01" db="EMBL/GenBank/DDBJ databases">
        <authorList>
            <person name="King R."/>
        </authorList>
    </citation>
    <scope>NUCLEOTIDE SEQUENCE</scope>
</reference>
<accession>A0A9P0HDW9</accession>
<keyword evidence="3" id="KW-1185">Reference proteome</keyword>
<dbReference type="AlphaFoldDB" id="A0A9P0HDW9"/>
<feature type="region of interest" description="Disordered" evidence="1">
    <location>
        <begin position="17"/>
        <end position="69"/>
    </location>
</feature>
<proteinExistence type="predicted"/>
<organism evidence="2 3">
    <name type="scientific">Nezara viridula</name>
    <name type="common">Southern green stink bug</name>
    <name type="synonym">Cimex viridulus</name>
    <dbReference type="NCBI Taxonomy" id="85310"/>
    <lineage>
        <taxon>Eukaryota</taxon>
        <taxon>Metazoa</taxon>
        <taxon>Ecdysozoa</taxon>
        <taxon>Arthropoda</taxon>
        <taxon>Hexapoda</taxon>
        <taxon>Insecta</taxon>
        <taxon>Pterygota</taxon>
        <taxon>Neoptera</taxon>
        <taxon>Paraneoptera</taxon>
        <taxon>Hemiptera</taxon>
        <taxon>Heteroptera</taxon>
        <taxon>Panheteroptera</taxon>
        <taxon>Pentatomomorpha</taxon>
        <taxon>Pentatomoidea</taxon>
        <taxon>Pentatomidae</taxon>
        <taxon>Pentatominae</taxon>
        <taxon>Nezara</taxon>
    </lineage>
</organism>
<feature type="region of interest" description="Disordered" evidence="1">
    <location>
        <begin position="86"/>
        <end position="114"/>
    </location>
</feature>
<feature type="compositionally biased region" description="Basic residues" evidence="1">
    <location>
        <begin position="92"/>
        <end position="101"/>
    </location>
</feature>